<comment type="cofactor">
    <cofactor evidence="3">
        <name>Mg(2+)</name>
        <dbReference type="ChEBI" id="CHEBI:18420"/>
    </cofactor>
    <text evidence="3">Binds 1 Mg(2+) ion per subunit.</text>
</comment>
<accession>A0A238W4S7</accession>
<dbReference type="Proteomes" id="UP000198310">
    <property type="component" value="Unassembled WGS sequence"/>
</dbReference>
<dbReference type="GO" id="GO:0005886">
    <property type="term" value="C:plasma membrane"/>
    <property type="evidence" value="ECO:0007669"/>
    <property type="project" value="UniProtKB-SubCell"/>
</dbReference>
<comment type="caution">
    <text evidence="3">Lacks conserved residue(s) required for the propagation of feature annotation.</text>
</comment>
<feature type="binding site" evidence="3">
    <location>
        <position position="436"/>
    </location>
    <ligand>
        <name>Mg(2+)</name>
        <dbReference type="ChEBI" id="CHEBI:18420"/>
    </ligand>
</feature>
<keyword evidence="3" id="KW-0460">Magnesium</keyword>
<dbReference type="EMBL" id="FZNS01000002">
    <property type="protein sequence ID" value="SNR41615.1"/>
    <property type="molecule type" value="Genomic_DNA"/>
</dbReference>
<keyword evidence="3" id="KW-0446">Lipid-binding</keyword>
<evidence type="ECO:0000259" key="5">
    <source>
        <dbReference type="Pfam" id="PF00205"/>
    </source>
</evidence>
<dbReference type="InterPro" id="IPR000399">
    <property type="entry name" value="TPP-bd_CS"/>
</dbReference>
<dbReference type="CDD" id="cd02014">
    <property type="entry name" value="TPP_POX"/>
    <property type="match status" value="1"/>
</dbReference>
<feature type="binding site" evidence="3">
    <location>
        <position position="463"/>
    </location>
    <ligand>
        <name>Mg(2+)</name>
        <dbReference type="ChEBI" id="CHEBI:18420"/>
    </ligand>
</feature>
<dbReference type="Gene3D" id="3.40.50.970">
    <property type="match status" value="2"/>
</dbReference>
<dbReference type="RefSeq" id="WP_089331905.1">
    <property type="nucleotide sequence ID" value="NZ_FZNS01000002.1"/>
</dbReference>
<feature type="binding site" evidence="3">
    <location>
        <begin position="275"/>
        <end position="279"/>
    </location>
    <ligand>
        <name>FAD</name>
        <dbReference type="ChEBI" id="CHEBI:57692"/>
    </ligand>
</feature>
<keyword evidence="3" id="KW-0479">Metal-binding</keyword>
<dbReference type="Gene3D" id="3.40.50.1220">
    <property type="entry name" value="TPP-binding domain"/>
    <property type="match status" value="1"/>
</dbReference>
<dbReference type="InterPro" id="IPR047211">
    <property type="entry name" value="POXB-like"/>
</dbReference>
<feature type="domain" description="Thiamine pyrophosphate enzyme N-terminal TPP-binding" evidence="7">
    <location>
        <begin position="5"/>
        <end position="115"/>
    </location>
</feature>
<feature type="binding site" evidence="3">
    <location>
        <begin position="409"/>
        <end position="411"/>
    </location>
    <ligand>
        <name>thiamine diphosphate</name>
        <dbReference type="ChEBI" id="CHEBI:58937"/>
    </ligand>
</feature>
<keyword evidence="9" id="KW-1185">Reference proteome</keyword>
<feature type="binding site" evidence="3">
    <location>
        <begin position="463"/>
        <end position="469"/>
    </location>
    <ligand>
        <name>thiamine diphosphate</name>
        <dbReference type="ChEBI" id="CHEBI:58937"/>
    </ligand>
</feature>
<dbReference type="InterPro" id="IPR012001">
    <property type="entry name" value="Thiamin_PyroP_enz_TPP-bd_dom"/>
</dbReference>
<comment type="cofactor">
    <cofactor evidence="3">
        <name>FAD</name>
        <dbReference type="ChEBI" id="CHEBI:57692"/>
    </cofactor>
    <text evidence="3">Binds 1 FAD per subunit.</text>
</comment>
<dbReference type="InterPro" id="IPR029061">
    <property type="entry name" value="THDP-binding"/>
</dbReference>
<dbReference type="PANTHER" id="PTHR42981">
    <property type="entry name" value="PYRUVATE DEHYDROGENASE [UBIQUINONE]"/>
    <property type="match status" value="1"/>
</dbReference>
<organism evidence="8 9">
    <name type="scientific">Hymenobacter mucosus</name>
    <dbReference type="NCBI Taxonomy" id="1411120"/>
    <lineage>
        <taxon>Bacteria</taxon>
        <taxon>Pseudomonadati</taxon>
        <taxon>Bacteroidota</taxon>
        <taxon>Cytophagia</taxon>
        <taxon>Cytophagales</taxon>
        <taxon>Hymenobacteraceae</taxon>
        <taxon>Hymenobacter</taxon>
    </lineage>
</organism>
<dbReference type="GO" id="GO:0008289">
    <property type="term" value="F:lipid binding"/>
    <property type="evidence" value="ECO:0007669"/>
    <property type="project" value="UniProtKB-UniRule"/>
</dbReference>
<dbReference type="AlphaFoldDB" id="A0A238W4S7"/>
<dbReference type="GO" id="GO:0048039">
    <property type="term" value="F:ubiquinone binding"/>
    <property type="evidence" value="ECO:0007669"/>
    <property type="project" value="UniProtKB-UniRule"/>
</dbReference>
<dbReference type="GO" id="GO:0052737">
    <property type="term" value="F:pyruvate dehydrogenase (quinone) activity"/>
    <property type="evidence" value="ECO:0007669"/>
    <property type="project" value="UniProtKB-UniRule"/>
</dbReference>
<dbReference type="HAMAP" id="MF_00850">
    <property type="entry name" value="POX"/>
    <property type="match status" value="1"/>
</dbReference>
<proteinExistence type="inferred from homology"/>
<feature type="region of interest" description="FAD-binding domain" evidence="3">
    <location>
        <begin position="184"/>
        <end position="335"/>
    </location>
</feature>
<dbReference type="SUPFAM" id="SSF52518">
    <property type="entry name" value="Thiamin diphosphate-binding fold (THDP-binding)"/>
    <property type="match status" value="2"/>
</dbReference>
<keyword evidence="3" id="KW-0175">Coiled coil</keyword>
<feature type="domain" description="Thiamine pyrophosphate enzyme central" evidence="5">
    <location>
        <begin position="193"/>
        <end position="320"/>
    </location>
</feature>
<dbReference type="EC" id="1.2.5.1" evidence="3"/>
<dbReference type="CDD" id="cd07039">
    <property type="entry name" value="TPP_PYR_POX"/>
    <property type="match status" value="1"/>
</dbReference>
<keyword evidence="3" id="KW-0547">Nucleotide-binding</keyword>
<comment type="cofactor">
    <cofactor evidence="3">
        <name>thiamine diphosphate</name>
        <dbReference type="ChEBI" id="CHEBI:58937"/>
    </cofactor>
    <text evidence="3">Binds 1 thiamine pyrophosphate per subunit.</text>
</comment>
<dbReference type="InterPro" id="IPR011766">
    <property type="entry name" value="TPP_enzyme_TPP-bd"/>
</dbReference>
<gene>
    <name evidence="3" type="primary">poxB</name>
    <name evidence="8" type="ORF">SAMN06269173_102234</name>
</gene>
<keyword evidence="3" id="KW-0285">Flavoprotein</keyword>
<dbReference type="InterPro" id="IPR047212">
    <property type="entry name" value="TPP_POXB-like"/>
</dbReference>
<dbReference type="GO" id="GO:0030976">
    <property type="term" value="F:thiamine pyrophosphate binding"/>
    <property type="evidence" value="ECO:0007669"/>
    <property type="project" value="UniProtKB-UniRule"/>
</dbReference>
<keyword evidence="3" id="KW-1003">Cell membrane</keyword>
<evidence type="ECO:0000313" key="8">
    <source>
        <dbReference type="EMBL" id="SNR41615.1"/>
    </source>
</evidence>
<dbReference type="GO" id="GO:0042867">
    <property type="term" value="P:pyruvate catabolic process"/>
    <property type="evidence" value="ECO:0007669"/>
    <property type="project" value="UniProtKB-UniRule"/>
</dbReference>
<dbReference type="InterPro" id="IPR012000">
    <property type="entry name" value="Thiamin_PyroP_enz_cen_dom"/>
</dbReference>
<reference evidence="9" key="1">
    <citation type="submission" date="2017-06" db="EMBL/GenBank/DDBJ databases">
        <authorList>
            <person name="Varghese N."/>
            <person name="Submissions S."/>
        </authorList>
    </citation>
    <scope>NUCLEOTIDE SEQUENCE [LARGE SCALE GENOMIC DNA]</scope>
    <source>
        <strain evidence="9">DSM 28041</strain>
    </source>
</reference>
<dbReference type="Pfam" id="PF00205">
    <property type="entry name" value="TPP_enzyme_M"/>
    <property type="match status" value="1"/>
</dbReference>
<comment type="activity regulation">
    <text evidence="3">The C-terminus inhibits activity; it has to move for the enzyme to be active. Activated by lipid-binding, which occurs via the C-terminus.</text>
</comment>
<feature type="binding site" evidence="3">
    <location>
        <position position="51"/>
    </location>
    <ligand>
        <name>thiamine diphosphate</name>
        <dbReference type="ChEBI" id="CHEBI:58937"/>
    </ligand>
</feature>
<comment type="subcellular location">
    <subcellularLocation>
        <location evidence="3">Cell membrane</location>
        <topology evidence="3">Peripheral membrane protein</topology>
        <orientation evidence="3">Cytoplasmic side</orientation>
    </subcellularLocation>
</comment>
<keyword evidence="3" id="KW-0560">Oxidoreductase</keyword>
<evidence type="ECO:0000259" key="6">
    <source>
        <dbReference type="Pfam" id="PF02775"/>
    </source>
</evidence>
<evidence type="ECO:0000256" key="1">
    <source>
        <dbReference type="ARBA" id="ARBA00007812"/>
    </source>
</evidence>
<dbReference type="Pfam" id="PF02775">
    <property type="entry name" value="TPP_enzyme_C"/>
    <property type="match status" value="1"/>
</dbReference>
<comment type="function">
    <text evidence="3">A peripheral cell membrane enzyme that catalyzes the oxidative decarboxylation of pyruvate to form acetate and CO(2). It channels electrons from the cytoplasm to the respiratory chain at the cell membrane via ubiquinone.</text>
</comment>
<dbReference type="SUPFAM" id="SSF52467">
    <property type="entry name" value="DHS-like NAD/FAD-binding domain"/>
    <property type="match status" value="1"/>
</dbReference>
<name>A0A238W4S7_9BACT</name>
<sequence length="575" mass="61740">MAKKTVSEILVDTIMAAGVTRVYGVVGDSLNGITEEIRKREGIEWVHVRNEEAGAFAAGAEAHVTGTLAVCAGSCGPGNTHLLNGLYDCHRSRVPVLAIAAQIPSIEIGTQYFQETHPELTFKECSAYCELIGIPDQAVRTTEIAIQTAITQRGVAVLVIPGDISHEKVEAPEPRLPVLRSKATLVPSIEDLRAAADLLNTSDKVTIMAGAGCATAHAELLQVAEMLGAPVVHALRGKEYVEANNPYDVGLSGLLGFTSGYDALMDADAMLMLGTDFPYSQFLPQDIRTVQVDLRGEHIGRRTRVEVGLVGDVAATIQALLPLLNHKSDRRHLEKALDNYRDARQDLNELATGEPGDTSMHPQYVTRLLNEQAADDAIFTCDVGTPTVWAARYLRFNGKRRLVGSFNHGSMANAMPQALGAQLAFPSRQVIAMAGDGGFAMLMGELLTLKQLKAPVKVVIFNNNSLGFVELEMRAAGILEYGTELENPNFAALAEAAGVRGIRVQDPADLPAAIAQMLAHPGPVILDAVVKRAELSMPPTIEASQVKGFSLYTLKAIMSGRGDEILELAKTNLLR</sequence>
<dbReference type="PANTHER" id="PTHR42981:SF2">
    <property type="entry name" value="PYRUVATE DEHYDROGENASE [UBIQUINONE]"/>
    <property type="match status" value="1"/>
</dbReference>
<keyword evidence="3" id="KW-0274">FAD</keyword>
<feature type="region of interest" description="Membrane-binding domain" evidence="3">
    <location>
        <begin position="534"/>
        <end position="575"/>
    </location>
</feature>
<dbReference type="InterPro" id="IPR047210">
    <property type="entry name" value="TPP_PYR_POXB-like"/>
</dbReference>
<evidence type="ECO:0000256" key="4">
    <source>
        <dbReference type="RuleBase" id="RU362132"/>
    </source>
</evidence>
<protein>
    <recommendedName>
        <fullName evidence="3">Pyruvate dehydrogenase [ubiquinone]</fullName>
        <ecNumber evidence="3">1.2.5.1</ecNumber>
    </recommendedName>
    <alternativeName>
        <fullName evidence="3">Pyruvate oxidase</fullName>
        <shortName evidence="3">POX</shortName>
    </alternativeName>
    <alternativeName>
        <fullName evidence="3">Pyruvate:ubiquinone-8 oxidoreductase</fullName>
    </alternativeName>
</protein>
<evidence type="ECO:0000256" key="2">
    <source>
        <dbReference type="ARBA" id="ARBA00023052"/>
    </source>
</evidence>
<feature type="coiled-coil region" evidence="3">
    <location>
        <begin position="323"/>
        <end position="353"/>
    </location>
</feature>
<comment type="domain">
    <text evidence="3">Has 4 domains; the Pyr domain which binds the pyrimidine moiety of the thiamine pyrophosphate cofactor, the FAD-binding domain, the PP-binding domain which binds the pyrophosphate portion of thiamine pyrophosphate and the C-terminal membrane binding region. The C-terminus is held closely against the rest of the protein and covers the active site; during activation it unfolds from the rest of the protein and forms an amphipathic helix upon membrane binding, exposing the active site.</text>
</comment>
<dbReference type="GO" id="GO:0000287">
    <property type="term" value="F:magnesium ion binding"/>
    <property type="evidence" value="ECO:0007669"/>
    <property type="project" value="UniProtKB-UniRule"/>
</dbReference>
<keyword evidence="2 3" id="KW-0786">Thiamine pyrophosphate</keyword>
<dbReference type="InterPro" id="IPR044261">
    <property type="entry name" value="Pyruvate_dehydrogenase"/>
</dbReference>
<feature type="domain" description="Thiamine pyrophosphate enzyme TPP-binding" evidence="6">
    <location>
        <begin position="382"/>
        <end position="527"/>
    </location>
</feature>
<keyword evidence="3 8" id="KW-0670">Pyruvate</keyword>
<dbReference type="GO" id="GO:0050660">
    <property type="term" value="F:flavin adenine dinucleotide binding"/>
    <property type="evidence" value="ECO:0007669"/>
    <property type="project" value="UniProtKB-UniRule"/>
</dbReference>
<dbReference type="NCBIfam" id="NF006591">
    <property type="entry name" value="PRK09124.1"/>
    <property type="match status" value="1"/>
</dbReference>
<dbReference type="Pfam" id="PF02776">
    <property type="entry name" value="TPP_enzyme_N"/>
    <property type="match status" value="1"/>
</dbReference>
<keyword evidence="3" id="KW-0472">Membrane</keyword>
<feature type="binding site" evidence="3">
    <location>
        <begin position="436"/>
        <end position="438"/>
    </location>
    <ligand>
        <name>thiamine diphosphate</name>
        <dbReference type="ChEBI" id="CHEBI:58937"/>
    </ligand>
</feature>
<comment type="similarity">
    <text evidence="1 3 4">Belongs to the TPP enzyme family.</text>
</comment>
<feature type="binding site" evidence="3">
    <location>
        <position position="293"/>
    </location>
    <ligand>
        <name>FAD</name>
        <dbReference type="ChEBI" id="CHEBI:57692"/>
    </ligand>
</feature>
<dbReference type="PROSITE" id="PS00187">
    <property type="entry name" value="TPP_ENZYMES"/>
    <property type="match status" value="1"/>
</dbReference>
<evidence type="ECO:0000256" key="3">
    <source>
        <dbReference type="HAMAP-Rule" id="MF_00850"/>
    </source>
</evidence>
<keyword evidence="3" id="KW-0830">Ubiquinone</keyword>
<feature type="site" description="Moves into active site upon enzyme activation, plays a role in electron transfer" evidence="3">
    <location>
        <position position="468"/>
    </location>
</feature>
<comment type="catalytic activity">
    <reaction evidence="3">
        <text>a ubiquinone + pyruvate + H2O = a ubiquinol + acetate + CO2</text>
        <dbReference type="Rhea" id="RHEA:27405"/>
        <dbReference type="Rhea" id="RHEA-COMP:9565"/>
        <dbReference type="Rhea" id="RHEA-COMP:9566"/>
        <dbReference type="ChEBI" id="CHEBI:15361"/>
        <dbReference type="ChEBI" id="CHEBI:15377"/>
        <dbReference type="ChEBI" id="CHEBI:16389"/>
        <dbReference type="ChEBI" id="CHEBI:16526"/>
        <dbReference type="ChEBI" id="CHEBI:17976"/>
        <dbReference type="ChEBI" id="CHEBI:30089"/>
        <dbReference type="EC" id="1.2.5.1"/>
    </reaction>
</comment>
<evidence type="ECO:0000259" key="7">
    <source>
        <dbReference type="Pfam" id="PF02776"/>
    </source>
</evidence>
<comment type="subunit">
    <text evidence="3">Homotetramer.</text>
</comment>
<dbReference type="InterPro" id="IPR029035">
    <property type="entry name" value="DHS-like_NAD/FAD-binding_dom"/>
</dbReference>
<evidence type="ECO:0000313" key="9">
    <source>
        <dbReference type="Proteomes" id="UP000198310"/>
    </source>
</evidence>